<keyword evidence="2" id="KW-0812">Transmembrane</keyword>
<name>A0A6C0FES1_9ZZZZ</name>
<reference evidence="3" key="1">
    <citation type="journal article" date="2020" name="Nature">
        <title>Giant virus diversity and host interactions through global metagenomics.</title>
        <authorList>
            <person name="Schulz F."/>
            <person name="Roux S."/>
            <person name="Paez-Espino D."/>
            <person name="Jungbluth S."/>
            <person name="Walsh D.A."/>
            <person name="Denef V.J."/>
            <person name="McMahon K.D."/>
            <person name="Konstantinidis K.T."/>
            <person name="Eloe-Fadrosh E.A."/>
            <person name="Kyrpides N.C."/>
            <person name="Woyke T."/>
        </authorList>
    </citation>
    <scope>NUCLEOTIDE SEQUENCE</scope>
    <source>
        <strain evidence="3">GVMAG-S-ERX556126-94</strain>
    </source>
</reference>
<accession>A0A6C0FES1</accession>
<evidence type="ECO:0000256" key="2">
    <source>
        <dbReference type="SAM" id="Phobius"/>
    </source>
</evidence>
<evidence type="ECO:0000313" key="3">
    <source>
        <dbReference type="EMBL" id="QHT38989.1"/>
    </source>
</evidence>
<dbReference type="AlphaFoldDB" id="A0A6C0FES1"/>
<keyword evidence="2" id="KW-0472">Membrane</keyword>
<protein>
    <submittedName>
        <fullName evidence="3">Uncharacterized protein</fullName>
    </submittedName>
</protein>
<sequence length="247" mass="28602">MKIDQDIIQRVKVAGIFCLQFYKVVTGTLLSLFVPQACYEPISDGSDIVRSDEVVRICTLTQNFENNEIYHRLTLYWNSISFLCFIYCYVLELKRESWAIKYLDIDNDKPDNSLKEIIIQEPVLDKKMDRLNRLYFYGLSTTSVVYAINVLMMINVLYQDYHSMSTISCFISFTLLVQMKLYNSLSVAYQSVKNDKMMSAFMSEFVSFNVLDKDYILDKQNGPDNSNDSNDSNDSNESIVPKPTNNP</sequence>
<organism evidence="3">
    <name type="scientific">viral metagenome</name>
    <dbReference type="NCBI Taxonomy" id="1070528"/>
    <lineage>
        <taxon>unclassified sequences</taxon>
        <taxon>metagenomes</taxon>
        <taxon>organismal metagenomes</taxon>
    </lineage>
</organism>
<evidence type="ECO:0000256" key="1">
    <source>
        <dbReference type="SAM" id="MobiDB-lite"/>
    </source>
</evidence>
<feature type="region of interest" description="Disordered" evidence="1">
    <location>
        <begin position="219"/>
        <end position="247"/>
    </location>
</feature>
<feature type="transmembrane region" description="Helical" evidence="2">
    <location>
        <begin position="134"/>
        <end position="158"/>
    </location>
</feature>
<keyword evidence="2" id="KW-1133">Transmembrane helix</keyword>
<proteinExistence type="predicted"/>
<feature type="transmembrane region" description="Helical" evidence="2">
    <location>
        <begin position="164"/>
        <end position="183"/>
    </location>
</feature>
<feature type="compositionally biased region" description="Low complexity" evidence="1">
    <location>
        <begin position="224"/>
        <end position="236"/>
    </location>
</feature>
<feature type="transmembrane region" description="Helical" evidence="2">
    <location>
        <begin position="75"/>
        <end position="93"/>
    </location>
</feature>
<dbReference type="EMBL" id="MN738838">
    <property type="protein sequence ID" value="QHT38989.1"/>
    <property type="molecule type" value="Genomic_DNA"/>
</dbReference>
<feature type="transmembrane region" description="Helical" evidence="2">
    <location>
        <begin position="12"/>
        <end position="34"/>
    </location>
</feature>